<dbReference type="PANTHER" id="PTHR43095:SF6">
    <property type="entry name" value="XYLULOSE KINASE"/>
    <property type="match status" value="1"/>
</dbReference>
<dbReference type="PIRSF" id="PIRSF000538">
    <property type="entry name" value="GlpK"/>
    <property type="match status" value="1"/>
</dbReference>
<dbReference type="EMBL" id="BMGH01000001">
    <property type="protein sequence ID" value="GGC98859.1"/>
    <property type="molecule type" value="Genomic_DNA"/>
</dbReference>
<keyword evidence="3 8" id="KW-0808">Transferase</keyword>
<evidence type="ECO:0000256" key="6">
    <source>
        <dbReference type="ARBA" id="ARBA00022840"/>
    </source>
</evidence>
<keyword evidence="13" id="KW-1185">Reference proteome</keyword>
<evidence type="ECO:0000256" key="3">
    <source>
        <dbReference type="ARBA" id="ARBA00022679"/>
    </source>
</evidence>
<feature type="active site" description="Proton acceptor" evidence="8">
    <location>
        <position position="232"/>
    </location>
</feature>
<dbReference type="AlphaFoldDB" id="A0A8J2Y344"/>
<dbReference type="InterPro" id="IPR018485">
    <property type="entry name" value="FGGY_C"/>
</dbReference>
<organism evidence="12 13">
    <name type="scientific">Aquisalinus flavus</name>
    <dbReference type="NCBI Taxonomy" id="1526572"/>
    <lineage>
        <taxon>Bacteria</taxon>
        <taxon>Pseudomonadati</taxon>
        <taxon>Pseudomonadota</taxon>
        <taxon>Alphaproteobacteria</taxon>
        <taxon>Parvularculales</taxon>
        <taxon>Parvularculaceae</taxon>
        <taxon>Aquisalinus</taxon>
    </lineage>
</organism>
<dbReference type="PANTHER" id="PTHR43095">
    <property type="entry name" value="SUGAR KINASE"/>
    <property type="match status" value="1"/>
</dbReference>
<dbReference type="GO" id="GO:0005524">
    <property type="term" value="F:ATP binding"/>
    <property type="evidence" value="ECO:0007669"/>
    <property type="project" value="UniProtKB-UniRule"/>
</dbReference>
<accession>A0A8J2Y344</accession>
<feature type="binding site" evidence="8">
    <location>
        <begin position="76"/>
        <end position="77"/>
    </location>
    <ligand>
        <name>substrate</name>
    </ligand>
</feature>
<keyword evidence="2 8" id="KW-0859">Xylose metabolism</keyword>
<evidence type="ECO:0000256" key="4">
    <source>
        <dbReference type="ARBA" id="ARBA00022741"/>
    </source>
</evidence>
<dbReference type="GO" id="GO:0004856">
    <property type="term" value="F:D-xylulokinase activity"/>
    <property type="evidence" value="ECO:0007669"/>
    <property type="project" value="UniProtKB-UniRule"/>
</dbReference>
<sequence>MFLGIDIGTSSVKAVITNAAGDVIEQATAPLPISRPRPLWSEQNPADWWAATNKAVMELSSDRRKAVEAIGLSGQMHGATLLDAEDKPLRPAILWNDGRSAAECAELEAAEPKSREITGNLAMPGFTAPKLVWVRKHEPEIFKKTAKVLLPKDYVRLLMTGIYASDMSDSAGTLWLDVGARKWSPEMLAATGLDESHMPELFEGSEVTGSLKSSVAKDWGMDAVPVAGGGGDNAAGAVGVGVTAPGQAFLSLGTSGVLFLAGESFLPNPERAVHAFCHALPNAWHQMTVMLSAASCVDWAARMTGTHDAGEIIAKAAAKDRLDGPEIFLPYLSGERTPHNDPYARGVLFGLNHDTDPATVGQAVMEGVAFAFRDGLDALVEGGGRLNEVTVIGGGARSAYWGRILSAALETPLVYRRDAEVGPAYGAAKLAQLSISDADPATVCAPPPVRETIEPKQADIDALAAKRERFGTLYKNLKSVFPQGDQ</sequence>
<comment type="similarity">
    <text evidence="1 8 9">Belongs to the FGGY kinase family.</text>
</comment>
<dbReference type="InterPro" id="IPR050406">
    <property type="entry name" value="FGGY_Carb_Kinase"/>
</dbReference>
<dbReference type="Gene3D" id="3.30.420.40">
    <property type="match status" value="2"/>
</dbReference>
<reference evidence="12" key="2">
    <citation type="submission" date="2020-09" db="EMBL/GenBank/DDBJ databases">
        <authorList>
            <person name="Sun Q."/>
            <person name="Zhou Y."/>
        </authorList>
    </citation>
    <scope>NUCLEOTIDE SEQUENCE</scope>
    <source>
        <strain evidence="12">CGMCC 1.12921</strain>
    </source>
</reference>
<dbReference type="InterPro" id="IPR043129">
    <property type="entry name" value="ATPase_NBD"/>
</dbReference>
<keyword evidence="4 8" id="KW-0547">Nucleotide-binding</keyword>
<dbReference type="Pfam" id="PF02782">
    <property type="entry name" value="FGGY_C"/>
    <property type="match status" value="1"/>
</dbReference>
<dbReference type="GO" id="GO:0042732">
    <property type="term" value="P:D-xylose metabolic process"/>
    <property type="evidence" value="ECO:0007669"/>
    <property type="project" value="UniProtKB-KW"/>
</dbReference>
<evidence type="ECO:0000256" key="9">
    <source>
        <dbReference type="RuleBase" id="RU364073"/>
    </source>
</evidence>
<dbReference type="SUPFAM" id="SSF53067">
    <property type="entry name" value="Actin-like ATPase domain"/>
    <property type="match status" value="2"/>
</dbReference>
<keyword evidence="5 8" id="KW-0418">Kinase</keyword>
<dbReference type="NCBIfam" id="TIGR01312">
    <property type="entry name" value="XylB"/>
    <property type="match status" value="1"/>
</dbReference>
<gene>
    <name evidence="8 9 12" type="primary">xylB</name>
    <name evidence="12" type="ORF">GCM10011342_04760</name>
</gene>
<dbReference type="GO" id="GO:0005998">
    <property type="term" value="P:xylulose catabolic process"/>
    <property type="evidence" value="ECO:0007669"/>
    <property type="project" value="UniProtKB-UniRule"/>
</dbReference>
<dbReference type="InterPro" id="IPR000577">
    <property type="entry name" value="Carb_kinase_FGGY"/>
</dbReference>
<keyword evidence="7 8" id="KW-0119">Carbohydrate metabolism</keyword>
<comment type="caution">
    <text evidence="12">The sequence shown here is derived from an EMBL/GenBank/DDBJ whole genome shotgun (WGS) entry which is preliminary data.</text>
</comment>
<evidence type="ECO:0000259" key="10">
    <source>
        <dbReference type="Pfam" id="PF00370"/>
    </source>
</evidence>
<proteinExistence type="inferred from homology"/>
<protein>
    <recommendedName>
        <fullName evidence="8 9">Xylulose kinase</fullName>
        <shortName evidence="8 9">Xylulokinase</shortName>
        <ecNumber evidence="8 9">2.7.1.17</ecNumber>
    </recommendedName>
</protein>
<dbReference type="InterPro" id="IPR018483">
    <property type="entry name" value="Carb_kinase_FGGY_CS"/>
</dbReference>
<name>A0A8J2Y344_9PROT</name>
<comment type="catalytic activity">
    <reaction evidence="8 9">
        <text>D-xylulose + ATP = D-xylulose 5-phosphate + ADP + H(+)</text>
        <dbReference type="Rhea" id="RHEA:10964"/>
        <dbReference type="ChEBI" id="CHEBI:15378"/>
        <dbReference type="ChEBI" id="CHEBI:17140"/>
        <dbReference type="ChEBI" id="CHEBI:30616"/>
        <dbReference type="ChEBI" id="CHEBI:57737"/>
        <dbReference type="ChEBI" id="CHEBI:456216"/>
        <dbReference type="EC" id="2.7.1.17"/>
    </reaction>
</comment>
<dbReference type="PROSITE" id="PS00933">
    <property type="entry name" value="FGGY_KINASES_1"/>
    <property type="match status" value="1"/>
</dbReference>
<evidence type="ECO:0000313" key="12">
    <source>
        <dbReference type="EMBL" id="GGC98859.1"/>
    </source>
</evidence>
<dbReference type="Proteomes" id="UP000613582">
    <property type="component" value="Unassembled WGS sequence"/>
</dbReference>
<comment type="function">
    <text evidence="8">Catalyzes the phosphorylation of D-xylulose to D-xylulose 5-phosphate.</text>
</comment>
<evidence type="ECO:0000259" key="11">
    <source>
        <dbReference type="Pfam" id="PF02782"/>
    </source>
</evidence>
<evidence type="ECO:0000256" key="1">
    <source>
        <dbReference type="ARBA" id="ARBA00009156"/>
    </source>
</evidence>
<reference evidence="12" key="1">
    <citation type="journal article" date="2014" name="Int. J. Syst. Evol. Microbiol.">
        <title>Complete genome sequence of Corynebacterium casei LMG S-19264T (=DSM 44701T), isolated from a smear-ripened cheese.</title>
        <authorList>
            <consortium name="US DOE Joint Genome Institute (JGI-PGF)"/>
            <person name="Walter F."/>
            <person name="Albersmeier A."/>
            <person name="Kalinowski J."/>
            <person name="Ruckert C."/>
        </authorList>
    </citation>
    <scope>NUCLEOTIDE SEQUENCE</scope>
    <source>
        <strain evidence="12">CGMCC 1.12921</strain>
    </source>
</reference>
<dbReference type="InterPro" id="IPR006000">
    <property type="entry name" value="Xylulokinase"/>
</dbReference>
<evidence type="ECO:0000256" key="8">
    <source>
        <dbReference type="HAMAP-Rule" id="MF_02220"/>
    </source>
</evidence>
<feature type="site" description="Important for activity" evidence="8">
    <location>
        <position position="6"/>
    </location>
</feature>
<feature type="domain" description="Carbohydrate kinase FGGY C-terminal" evidence="11">
    <location>
        <begin position="249"/>
        <end position="432"/>
    </location>
</feature>
<evidence type="ECO:0000256" key="2">
    <source>
        <dbReference type="ARBA" id="ARBA00022629"/>
    </source>
</evidence>
<dbReference type="CDD" id="cd07808">
    <property type="entry name" value="ASKHA_NBD_FGGY_EcXK-like"/>
    <property type="match status" value="1"/>
</dbReference>
<keyword evidence="6 8" id="KW-0067">ATP-binding</keyword>
<evidence type="ECO:0000313" key="13">
    <source>
        <dbReference type="Proteomes" id="UP000613582"/>
    </source>
</evidence>
<dbReference type="RefSeq" id="WP_188159692.1">
    <property type="nucleotide sequence ID" value="NZ_BMGH01000001.1"/>
</dbReference>
<dbReference type="HAMAP" id="MF_02220">
    <property type="entry name" value="XylB"/>
    <property type="match status" value="1"/>
</dbReference>
<evidence type="ECO:0000256" key="5">
    <source>
        <dbReference type="ARBA" id="ARBA00022777"/>
    </source>
</evidence>
<feature type="domain" description="Carbohydrate kinase FGGY N-terminal" evidence="10">
    <location>
        <begin position="1"/>
        <end position="239"/>
    </location>
</feature>
<dbReference type="InterPro" id="IPR018484">
    <property type="entry name" value="FGGY_N"/>
</dbReference>
<dbReference type="Pfam" id="PF00370">
    <property type="entry name" value="FGGY_N"/>
    <property type="match status" value="1"/>
</dbReference>
<dbReference type="EC" id="2.7.1.17" evidence="8 9"/>
<evidence type="ECO:0000256" key="7">
    <source>
        <dbReference type="ARBA" id="ARBA00023277"/>
    </source>
</evidence>